<dbReference type="PANTHER" id="PTHR37610">
    <property type="entry name" value="CCHC-TYPE DOMAIN-CONTAINING PROTEIN"/>
    <property type="match status" value="1"/>
</dbReference>
<organism evidence="1 2">
    <name type="scientific">Tanacetum coccineum</name>
    <dbReference type="NCBI Taxonomy" id="301880"/>
    <lineage>
        <taxon>Eukaryota</taxon>
        <taxon>Viridiplantae</taxon>
        <taxon>Streptophyta</taxon>
        <taxon>Embryophyta</taxon>
        <taxon>Tracheophyta</taxon>
        <taxon>Spermatophyta</taxon>
        <taxon>Magnoliopsida</taxon>
        <taxon>eudicotyledons</taxon>
        <taxon>Gunneridae</taxon>
        <taxon>Pentapetalae</taxon>
        <taxon>asterids</taxon>
        <taxon>campanulids</taxon>
        <taxon>Asterales</taxon>
        <taxon>Asteraceae</taxon>
        <taxon>Asteroideae</taxon>
        <taxon>Anthemideae</taxon>
        <taxon>Anthemidinae</taxon>
        <taxon>Tanacetum</taxon>
    </lineage>
</organism>
<name>A0ABQ4YXR2_9ASTR</name>
<dbReference type="Proteomes" id="UP001151760">
    <property type="component" value="Unassembled WGS sequence"/>
</dbReference>
<evidence type="ECO:0000313" key="1">
    <source>
        <dbReference type="EMBL" id="GJS82654.1"/>
    </source>
</evidence>
<reference evidence="1" key="2">
    <citation type="submission" date="2022-01" db="EMBL/GenBank/DDBJ databases">
        <authorList>
            <person name="Yamashiro T."/>
            <person name="Shiraishi A."/>
            <person name="Satake H."/>
            <person name="Nakayama K."/>
        </authorList>
    </citation>
    <scope>NUCLEOTIDE SEQUENCE</scope>
</reference>
<accession>A0ABQ4YXR2</accession>
<evidence type="ECO:0008006" key="3">
    <source>
        <dbReference type="Google" id="ProtNLM"/>
    </source>
</evidence>
<reference evidence="1" key="1">
    <citation type="journal article" date="2022" name="Int. J. Mol. Sci.">
        <title>Draft Genome of Tanacetum Coccineum: Genomic Comparison of Closely Related Tanacetum-Family Plants.</title>
        <authorList>
            <person name="Yamashiro T."/>
            <person name="Shiraishi A."/>
            <person name="Nakayama K."/>
            <person name="Satake H."/>
        </authorList>
    </citation>
    <scope>NUCLEOTIDE SEQUENCE</scope>
</reference>
<comment type="caution">
    <text evidence="1">The sequence shown here is derived from an EMBL/GenBank/DDBJ whole genome shotgun (WGS) entry which is preliminary data.</text>
</comment>
<dbReference type="EMBL" id="BQNB010010841">
    <property type="protein sequence ID" value="GJS82654.1"/>
    <property type="molecule type" value="Genomic_DNA"/>
</dbReference>
<dbReference type="PANTHER" id="PTHR37610:SF103">
    <property type="entry name" value="SERINE_THREONINE-PROTEIN PHOSPHATASE 6 REGULATORY ANKYRIN REPEAT SUBUNIT C-LIKE ISOFORM X1"/>
    <property type="match status" value="1"/>
</dbReference>
<sequence length="138" mass="15813">MVDPSNAVDVSYLRMEELKYMHASNANVSNFVSVNLSGESKYNIWKAQMLCLMESQKMRCIVDSKYQGLGATTEEIKKQYDSLLKGWIFGSLSEDVLSTVLDLESARAVWRKLKIHDLFDGSDTSSDMLRPRYETLHY</sequence>
<protein>
    <recommendedName>
        <fullName evidence="3">Retrotransposon Copia-like N-terminal domain-containing protein</fullName>
    </recommendedName>
</protein>
<evidence type="ECO:0000313" key="2">
    <source>
        <dbReference type="Proteomes" id="UP001151760"/>
    </source>
</evidence>
<keyword evidence="2" id="KW-1185">Reference proteome</keyword>
<gene>
    <name evidence="1" type="ORF">Tco_0749195</name>
</gene>
<proteinExistence type="predicted"/>